<dbReference type="GO" id="GO:0055085">
    <property type="term" value="P:transmembrane transport"/>
    <property type="evidence" value="ECO:0007669"/>
    <property type="project" value="InterPro"/>
</dbReference>
<reference evidence="10 11" key="1">
    <citation type="submission" date="2020-02" db="EMBL/GenBank/DDBJ databases">
        <title>Genome sequence of the type strain CGMCC 1.15528 of Mesorhizobium zhangyense.</title>
        <authorList>
            <person name="Gao J."/>
            <person name="Sun J."/>
        </authorList>
    </citation>
    <scope>NUCLEOTIDE SEQUENCE [LARGE SCALE GENOMIC DNA]</scope>
    <source>
        <strain evidence="10 11">CGMCC 1.15528</strain>
    </source>
</reference>
<dbReference type="EMBL" id="JAAKZG010000003">
    <property type="protein sequence ID" value="NGN41313.1"/>
    <property type="molecule type" value="Genomic_DNA"/>
</dbReference>
<dbReference type="RefSeq" id="WP_165116634.1">
    <property type="nucleotide sequence ID" value="NZ_JAAKZG010000003.1"/>
</dbReference>
<feature type="domain" description="ABC transmembrane type-1" evidence="9">
    <location>
        <begin position="81"/>
        <end position="261"/>
    </location>
</feature>
<evidence type="ECO:0000313" key="10">
    <source>
        <dbReference type="EMBL" id="NGN41313.1"/>
    </source>
</evidence>
<dbReference type="InterPro" id="IPR035906">
    <property type="entry name" value="MetI-like_sf"/>
</dbReference>
<dbReference type="PROSITE" id="PS50928">
    <property type="entry name" value="ABC_TM1"/>
    <property type="match status" value="1"/>
</dbReference>
<evidence type="ECO:0000256" key="7">
    <source>
        <dbReference type="RuleBase" id="RU363032"/>
    </source>
</evidence>
<gene>
    <name evidence="10" type="ORF">G6N74_09570</name>
</gene>
<evidence type="ECO:0000256" key="2">
    <source>
        <dbReference type="ARBA" id="ARBA00022448"/>
    </source>
</evidence>
<keyword evidence="2 7" id="KW-0813">Transport</keyword>
<evidence type="ECO:0000256" key="4">
    <source>
        <dbReference type="ARBA" id="ARBA00022692"/>
    </source>
</evidence>
<dbReference type="Proteomes" id="UP000481252">
    <property type="component" value="Unassembled WGS sequence"/>
</dbReference>
<dbReference type="AlphaFoldDB" id="A0A7C9R984"/>
<keyword evidence="11" id="KW-1185">Reference proteome</keyword>
<keyword evidence="4 7" id="KW-0812">Transmembrane</keyword>
<dbReference type="Gene3D" id="1.10.3720.10">
    <property type="entry name" value="MetI-like"/>
    <property type="match status" value="1"/>
</dbReference>
<protein>
    <submittedName>
        <fullName evidence="10">ABC transporter permease</fullName>
    </submittedName>
</protein>
<evidence type="ECO:0000256" key="1">
    <source>
        <dbReference type="ARBA" id="ARBA00004651"/>
    </source>
</evidence>
<evidence type="ECO:0000313" key="11">
    <source>
        <dbReference type="Proteomes" id="UP000481252"/>
    </source>
</evidence>
<proteinExistence type="inferred from homology"/>
<keyword evidence="3" id="KW-1003">Cell membrane</keyword>
<name>A0A7C9R984_9HYPH</name>
<keyword evidence="6 7" id="KW-0472">Membrane</keyword>
<organism evidence="10 11">
    <name type="scientific">Mesorhizobium zhangyense</name>
    <dbReference type="NCBI Taxonomy" id="1776730"/>
    <lineage>
        <taxon>Bacteria</taxon>
        <taxon>Pseudomonadati</taxon>
        <taxon>Pseudomonadota</taxon>
        <taxon>Alphaproteobacteria</taxon>
        <taxon>Hyphomicrobiales</taxon>
        <taxon>Phyllobacteriaceae</taxon>
        <taxon>Mesorhizobium</taxon>
    </lineage>
</organism>
<dbReference type="PANTHER" id="PTHR30151">
    <property type="entry name" value="ALKANE SULFONATE ABC TRANSPORTER-RELATED, MEMBRANE SUBUNIT"/>
    <property type="match status" value="1"/>
</dbReference>
<comment type="subcellular location">
    <subcellularLocation>
        <location evidence="1 7">Cell membrane</location>
        <topology evidence="1 7">Multi-pass membrane protein</topology>
    </subcellularLocation>
</comment>
<comment type="caution">
    <text evidence="10">The sequence shown here is derived from an EMBL/GenBank/DDBJ whole genome shotgun (WGS) entry which is preliminary data.</text>
</comment>
<feature type="transmembrane region" description="Helical" evidence="7">
    <location>
        <begin position="28"/>
        <end position="49"/>
    </location>
</feature>
<evidence type="ECO:0000259" key="9">
    <source>
        <dbReference type="PROSITE" id="PS50928"/>
    </source>
</evidence>
<feature type="transmembrane region" description="Helical" evidence="7">
    <location>
        <begin position="85"/>
        <end position="106"/>
    </location>
</feature>
<dbReference type="Pfam" id="PF00528">
    <property type="entry name" value="BPD_transp_1"/>
    <property type="match status" value="1"/>
</dbReference>
<keyword evidence="5 7" id="KW-1133">Transmembrane helix</keyword>
<evidence type="ECO:0000256" key="6">
    <source>
        <dbReference type="ARBA" id="ARBA00023136"/>
    </source>
</evidence>
<feature type="region of interest" description="Disordered" evidence="8">
    <location>
        <begin position="1"/>
        <end position="21"/>
    </location>
</feature>
<sequence length="277" mass="30846">MTLREVNSENQQSQSGQPSHDRSALAQALTPALTVLISLVGLFLLWSLAATMWPSRAFPNPGQVWQVLVKDTVSGELPYHLGVTLARVAASFVLAMTIGSVIGIALGTYRRADQFFNAWVILFLNVPALVIIVLAYIWFGLNEVAAIGAVAVNKIPNVVVTMREGARALDPRYREMAQVYRFSALDRVRHILLPQLQPYFAAASRSGIALIWKIVLVVELLGRSNGVGFQIYLYFQLFDVAAILAYTLTFVAIMLLIELLLVQPFERHATRWRRRPA</sequence>
<feature type="compositionally biased region" description="Polar residues" evidence="8">
    <location>
        <begin position="8"/>
        <end position="18"/>
    </location>
</feature>
<dbReference type="PANTHER" id="PTHR30151:SF38">
    <property type="entry name" value="ALIPHATIC SULFONATES TRANSPORT PERMEASE PROTEIN SSUC-RELATED"/>
    <property type="match status" value="1"/>
</dbReference>
<comment type="similarity">
    <text evidence="7">Belongs to the binding-protein-dependent transport system permease family.</text>
</comment>
<feature type="transmembrane region" description="Helical" evidence="7">
    <location>
        <begin position="118"/>
        <end position="139"/>
    </location>
</feature>
<dbReference type="GO" id="GO:0005886">
    <property type="term" value="C:plasma membrane"/>
    <property type="evidence" value="ECO:0007669"/>
    <property type="project" value="UniProtKB-SubCell"/>
</dbReference>
<evidence type="ECO:0000256" key="5">
    <source>
        <dbReference type="ARBA" id="ARBA00022989"/>
    </source>
</evidence>
<dbReference type="InterPro" id="IPR000515">
    <property type="entry name" value="MetI-like"/>
</dbReference>
<dbReference type="CDD" id="cd06261">
    <property type="entry name" value="TM_PBP2"/>
    <property type="match status" value="1"/>
</dbReference>
<feature type="transmembrane region" description="Helical" evidence="7">
    <location>
        <begin position="233"/>
        <end position="257"/>
    </location>
</feature>
<accession>A0A7C9R984</accession>
<evidence type="ECO:0000256" key="3">
    <source>
        <dbReference type="ARBA" id="ARBA00022475"/>
    </source>
</evidence>
<dbReference type="SUPFAM" id="SSF161098">
    <property type="entry name" value="MetI-like"/>
    <property type="match status" value="1"/>
</dbReference>
<evidence type="ECO:0000256" key="8">
    <source>
        <dbReference type="SAM" id="MobiDB-lite"/>
    </source>
</evidence>